<dbReference type="InterPro" id="IPR006805">
    <property type="entry name" value="Anth_synth_I_N"/>
</dbReference>
<evidence type="ECO:0000259" key="1">
    <source>
        <dbReference type="Pfam" id="PF04715"/>
    </source>
</evidence>
<gene>
    <name evidence="2" type="ORF">S01H4_38185</name>
</gene>
<dbReference type="Pfam" id="PF04715">
    <property type="entry name" value="Anth_synt_I_N"/>
    <property type="match status" value="1"/>
</dbReference>
<reference evidence="2" key="1">
    <citation type="journal article" date="2014" name="Front. Microbiol.">
        <title>High frequency of phylogenetically diverse reductive dehalogenase-homologous genes in deep subseafloor sedimentary metagenomes.</title>
        <authorList>
            <person name="Kawai M."/>
            <person name="Futagami T."/>
            <person name="Toyoda A."/>
            <person name="Takaki Y."/>
            <person name="Nishi S."/>
            <person name="Hori S."/>
            <person name="Arai W."/>
            <person name="Tsubouchi T."/>
            <person name="Morono Y."/>
            <person name="Uchiyama I."/>
            <person name="Ito T."/>
            <person name="Fujiyama A."/>
            <person name="Inagaki F."/>
            <person name="Takami H."/>
        </authorList>
    </citation>
    <scope>NUCLEOTIDE SEQUENCE</scope>
    <source>
        <strain evidence="2">Expedition CK06-06</strain>
    </source>
</reference>
<name>X1CB50_9ZZZZ</name>
<dbReference type="InterPro" id="IPR019999">
    <property type="entry name" value="Anth_synth_I-like"/>
</dbReference>
<dbReference type="GO" id="GO:0000162">
    <property type="term" value="P:L-tryptophan biosynthetic process"/>
    <property type="evidence" value="ECO:0007669"/>
    <property type="project" value="TreeGrafter"/>
</dbReference>
<dbReference type="PANTHER" id="PTHR11236:SF9">
    <property type="entry name" value="ANTHRANILATE SYNTHASE COMPONENT 1"/>
    <property type="match status" value="1"/>
</dbReference>
<accession>X1CB50</accession>
<dbReference type="EMBL" id="BART01020575">
    <property type="protein sequence ID" value="GAH04742.1"/>
    <property type="molecule type" value="Genomic_DNA"/>
</dbReference>
<dbReference type="SUPFAM" id="SSF56322">
    <property type="entry name" value="ADC synthase"/>
    <property type="match status" value="1"/>
</dbReference>
<evidence type="ECO:0000313" key="2">
    <source>
        <dbReference type="EMBL" id="GAH04742.1"/>
    </source>
</evidence>
<protein>
    <recommendedName>
        <fullName evidence="1">Anthranilate synthase component I N-terminal domain-containing protein</fullName>
    </recommendedName>
</protein>
<feature type="domain" description="Anthranilate synthase component I N-terminal" evidence="1">
    <location>
        <begin position="29"/>
        <end position="135"/>
    </location>
</feature>
<dbReference type="Gene3D" id="3.60.120.10">
    <property type="entry name" value="Anthranilate synthase"/>
    <property type="match status" value="1"/>
</dbReference>
<comment type="caution">
    <text evidence="2">The sequence shown here is derived from an EMBL/GenBank/DDBJ whole genome shotgun (WGS) entry which is preliminary data.</text>
</comment>
<dbReference type="AlphaFoldDB" id="X1CB50"/>
<proteinExistence type="predicted"/>
<dbReference type="PANTHER" id="PTHR11236">
    <property type="entry name" value="AMINOBENZOATE/ANTHRANILATE SYNTHASE"/>
    <property type="match status" value="1"/>
</dbReference>
<feature type="non-terminal residue" evidence="2">
    <location>
        <position position="135"/>
    </location>
</feature>
<dbReference type="InterPro" id="IPR005801">
    <property type="entry name" value="ADC_synthase"/>
</dbReference>
<sequence length="135" mass="15842">MYFPSKKEFIKKTKKANLIPVYKEIFADFITPLLAYKRMRSENSFLFESVEGEEKIARYSFLGSDPSVVIFIKKNKVTIRGKSKNETLYCDDPFDYIKKFMSNFKTTKVKGLPRFYGGLVGYIGYDCIRYFEDIP</sequence>
<organism evidence="2">
    <name type="scientific">marine sediment metagenome</name>
    <dbReference type="NCBI Taxonomy" id="412755"/>
    <lineage>
        <taxon>unclassified sequences</taxon>
        <taxon>metagenomes</taxon>
        <taxon>ecological metagenomes</taxon>
    </lineage>
</organism>